<evidence type="ECO:0000313" key="1">
    <source>
        <dbReference type="EMBL" id="TZG41422.1"/>
    </source>
</evidence>
<gene>
    <name evidence="1" type="ORF">FZZ93_01810</name>
</gene>
<dbReference type="Proteomes" id="UP000324260">
    <property type="component" value="Unassembled WGS sequence"/>
</dbReference>
<evidence type="ECO:0000313" key="2">
    <source>
        <dbReference type="Proteomes" id="UP000324260"/>
    </source>
</evidence>
<keyword evidence="2" id="KW-1185">Reference proteome</keyword>
<dbReference type="OrthoDB" id="6168750at2"/>
<accession>A0A5D9DDR3</accession>
<protein>
    <submittedName>
        <fullName evidence="1">Uncharacterized protein</fullName>
    </submittedName>
</protein>
<dbReference type="AlphaFoldDB" id="A0A5D9DDR3"/>
<reference evidence="1 2" key="1">
    <citation type="submission" date="2019-08" db="EMBL/GenBank/DDBJ databases">
        <title>Draft Genome Sequence of Halomonas eurihalina Isolated from Preserved Hide-surface.</title>
        <authorList>
            <person name="Hussain S.A."/>
            <person name="Xu A."/>
            <person name="Sarker M."/>
            <person name="Sommers C."/>
        </authorList>
    </citation>
    <scope>NUCLEOTIDE SEQUENCE [LARGE SCALE GENOMIC DNA]</scope>
    <source>
        <strain evidence="1 2">MS1</strain>
    </source>
</reference>
<name>A0A5D9DDR3_HALER</name>
<comment type="caution">
    <text evidence="1">The sequence shown here is derived from an EMBL/GenBank/DDBJ whole genome shotgun (WGS) entry which is preliminary data.</text>
</comment>
<organism evidence="1 2">
    <name type="scientific">Halomonas eurihalina</name>
    <dbReference type="NCBI Taxonomy" id="42566"/>
    <lineage>
        <taxon>Bacteria</taxon>
        <taxon>Pseudomonadati</taxon>
        <taxon>Pseudomonadota</taxon>
        <taxon>Gammaproteobacteria</taxon>
        <taxon>Oceanospirillales</taxon>
        <taxon>Halomonadaceae</taxon>
        <taxon>Halomonas</taxon>
    </lineage>
</organism>
<sequence length="59" mass="6393">MRWSTTPGRGPKRLNCVDGAPTRIRYPCEFGADGRHDDALAELASQYRMLGATGVPDSA</sequence>
<proteinExistence type="predicted"/>
<dbReference type="EMBL" id="VTPU01000001">
    <property type="protein sequence ID" value="TZG41422.1"/>
    <property type="molecule type" value="Genomic_DNA"/>
</dbReference>